<evidence type="ECO:0000313" key="2">
    <source>
        <dbReference type="Proteomes" id="UP000025227"/>
    </source>
</evidence>
<dbReference type="Proteomes" id="UP000025227">
    <property type="component" value="Unplaced"/>
</dbReference>
<protein>
    <submittedName>
        <fullName evidence="3">Potassium voltage-gated channel, KQT-like subfamily, member 5a</fullName>
    </submittedName>
</protein>
<feature type="compositionally biased region" description="Polar residues" evidence="1">
    <location>
        <begin position="177"/>
        <end position="186"/>
    </location>
</feature>
<dbReference type="WBParaSite" id="HCON_00187700-00001">
    <property type="protein sequence ID" value="HCON_00187700-00001"/>
    <property type="gene ID" value="HCON_00187700"/>
</dbReference>
<feature type="region of interest" description="Disordered" evidence="1">
    <location>
        <begin position="177"/>
        <end position="212"/>
    </location>
</feature>
<proteinExistence type="predicted"/>
<reference evidence="3" key="1">
    <citation type="submission" date="2020-12" db="UniProtKB">
        <authorList>
            <consortium name="WormBaseParasite"/>
        </authorList>
    </citation>
    <scope>IDENTIFICATION</scope>
    <source>
        <strain evidence="3">MHco3</strain>
    </source>
</reference>
<sequence>FQHRTSMALIYANAVNKRMNNSGSKQRKKLHMSSCSILDDSPTVSARESRRGNGSSERTPSRKISCNVPLCMQTNQTNHSQSTKENNTSAPARHRPIHRSKTSCCELVTRDVDEEALRKTSHQPICHSASQTLNRKPTEENGPNTKDHLLQDFNLEHGYINHLRPDRRRSISLDADQWSSQITGSADKQKKNGAFQKMKRKFSKWKFPGRSE</sequence>
<dbReference type="AlphaFoldDB" id="A0A7I4Z4Y8"/>
<feature type="region of interest" description="Disordered" evidence="1">
    <location>
        <begin position="123"/>
        <end position="148"/>
    </location>
</feature>
<dbReference type="OrthoDB" id="5862626at2759"/>
<feature type="compositionally biased region" description="Polar residues" evidence="1">
    <location>
        <begin position="72"/>
        <end position="90"/>
    </location>
</feature>
<dbReference type="OMA" id="FSKWKLS"/>
<evidence type="ECO:0000256" key="1">
    <source>
        <dbReference type="SAM" id="MobiDB-lite"/>
    </source>
</evidence>
<feature type="region of interest" description="Disordered" evidence="1">
    <location>
        <begin position="20"/>
        <end position="98"/>
    </location>
</feature>
<name>A0A7I4Z4Y8_HAECO</name>
<organism evidence="2 3">
    <name type="scientific">Haemonchus contortus</name>
    <name type="common">Barber pole worm</name>
    <dbReference type="NCBI Taxonomy" id="6289"/>
    <lineage>
        <taxon>Eukaryota</taxon>
        <taxon>Metazoa</taxon>
        <taxon>Ecdysozoa</taxon>
        <taxon>Nematoda</taxon>
        <taxon>Chromadorea</taxon>
        <taxon>Rhabditida</taxon>
        <taxon>Rhabditina</taxon>
        <taxon>Rhabditomorpha</taxon>
        <taxon>Strongyloidea</taxon>
        <taxon>Trichostrongylidae</taxon>
        <taxon>Haemonchus</taxon>
    </lineage>
</organism>
<accession>A0A7I4Z4Y8</accession>
<evidence type="ECO:0000313" key="3">
    <source>
        <dbReference type="WBParaSite" id="HCON_00187700-00001"/>
    </source>
</evidence>
<keyword evidence="2" id="KW-1185">Reference proteome</keyword>